<sequence>MPDKNISFIVDEWRFVPNEGQIQFSDSIVTIDNRLTKLLEFLCQNPGLTHTRDELIDHVWGGTVLTDQAVTQAMFELRKLLKQHSLKGSSYIVTVTKRGYRFDGEVSFEKLDIQKPDNTTIPPPNESVLKQEQPIDKIEQERSSPKQPRIALTILSILVIILTGLLLFQYQTDQPSITKDDNKHLSHYEFRYAVLNVSEDVKARPELYGMVIKLVEHIGFYSNVRIVKSERHKQLAALEFNILTTPSRDGKKLRLLVQYRNRVSDQLHLNRRYSTNFSRFNETFTSIIDDLLRAMYIGVSEEEIQRDIGVFPENNEATKSLMAGTGMTYTGSDFEGALEHFRHAKTLAPNNAYTIAVNYIGEVLNAFTKDESKQGQIIQSLNQEFSSSLEKSLDEKRSAKVCEANAILALANGDAEIASKVLLSIPYNQYTPLTYLLMAKAEEAQGHIDAAKELYLQGTQNTSSPTALELASPLFFDSNLDSLINELKNPTKKSY</sequence>
<dbReference type="SUPFAM" id="SSF46894">
    <property type="entry name" value="C-terminal effector domain of the bipartite response regulators"/>
    <property type="match status" value="1"/>
</dbReference>
<organism evidence="5 6">
    <name type="scientific">Vibrio inusitatus NBRC 102082</name>
    <dbReference type="NCBI Taxonomy" id="1219070"/>
    <lineage>
        <taxon>Bacteria</taxon>
        <taxon>Pseudomonadati</taxon>
        <taxon>Pseudomonadota</taxon>
        <taxon>Gammaproteobacteria</taxon>
        <taxon>Vibrionales</taxon>
        <taxon>Vibrionaceae</taxon>
        <taxon>Vibrio</taxon>
    </lineage>
</organism>
<keyword evidence="3" id="KW-0472">Membrane</keyword>
<evidence type="ECO:0000256" key="3">
    <source>
        <dbReference type="SAM" id="Phobius"/>
    </source>
</evidence>
<dbReference type="CDD" id="cd00383">
    <property type="entry name" value="trans_reg_C"/>
    <property type="match status" value="1"/>
</dbReference>
<dbReference type="Pfam" id="PF00486">
    <property type="entry name" value="Trans_reg_C"/>
    <property type="match status" value="1"/>
</dbReference>
<dbReference type="InterPro" id="IPR016032">
    <property type="entry name" value="Sig_transdc_resp-reg_C-effctor"/>
</dbReference>
<name>A0A4Y3HTC0_9VIBR</name>
<dbReference type="AlphaFoldDB" id="A0A4Y3HTC0"/>
<dbReference type="GO" id="GO:0006355">
    <property type="term" value="P:regulation of DNA-templated transcription"/>
    <property type="evidence" value="ECO:0007669"/>
    <property type="project" value="InterPro"/>
</dbReference>
<feature type="DNA-binding region" description="OmpR/PhoB-type" evidence="2">
    <location>
        <begin position="5"/>
        <end position="104"/>
    </location>
</feature>
<dbReference type="SMART" id="SM00862">
    <property type="entry name" value="Trans_reg_C"/>
    <property type="match status" value="1"/>
</dbReference>
<keyword evidence="6" id="KW-1185">Reference proteome</keyword>
<comment type="caution">
    <text evidence="5">The sequence shown here is derived from an EMBL/GenBank/DDBJ whole genome shotgun (WGS) entry which is preliminary data.</text>
</comment>
<feature type="transmembrane region" description="Helical" evidence="3">
    <location>
        <begin position="150"/>
        <end position="170"/>
    </location>
</feature>
<dbReference type="GO" id="GO:0000160">
    <property type="term" value="P:phosphorelay signal transduction system"/>
    <property type="evidence" value="ECO:0007669"/>
    <property type="project" value="InterPro"/>
</dbReference>
<accession>A0A4Y3HTC0</accession>
<dbReference type="EMBL" id="BJLF01000004">
    <property type="protein sequence ID" value="GEA50221.1"/>
    <property type="molecule type" value="Genomic_DNA"/>
</dbReference>
<keyword evidence="3" id="KW-1133">Transmembrane helix</keyword>
<keyword evidence="1 2" id="KW-0238">DNA-binding</keyword>
<keyword evidence="3" id="KW-0812">Transmembrane</keyword>
<evidence type="ECO:0000313" key="5">
    <source>
        <dbReference type="EMBL" id="GEA50221.1"/>
    </source>
</evidence>
<evidence type="ECO:0000313" key="6">
    <source>
        <dbReference type="Proteomes" id="UP000318717"/>
    </source>
</evidence>
<dbReference type="GO" id="GO:0003677">
    <property type="term" value="F:DNA binding"/>
    <property type="evidence" value="ECO:0007669"/>
    <property type="project" value="UniProtKB-UniRule"/>
</dbReference>
<proteinExistence type="predicted"/>
<gene>
    <name evidence="5" type="ORF">VIN01S_10250</name>
</gene>
<evidence type="ECO:0000256" key="2">
    <source>
        <dbReference type="PROSITE-ProRule" id="PRU01091"/>
    </source>
</evidence>
<dbReference type="PROSITE" id="PS51755">
    <property type="entry name" value="OMPR_PHOB"/>
    <property type="match status" value="1"/>
</dbReference>
<reference evidence="5 6" key="1">
    <citation type="submission" date="2019-06" db="EMBL/GenBank/DDBJ databases">
        <title>Whole genome shotgun sequence of Vibrio inusitatus NBRC 102082.</title>
        <authorList>
            <person name="Hosoyama A."/>
            <person name="Uohara A."/>
            <person name="Ohji S."/>
            <person name="Ichikawa N."/>
        </authorList>
    </citation>
    <scope>NUCLEOTIDE SEQUENCE [LARGE SCALE GENOMIC DNA]</scope>
    <source>
        <strain evidence="5 6">NBRC 102082</strain>
    </source>
</reference>
<evidence type="ECO:0000256" key="1">
    <source>
        <dbReference type="ARBA" id="ARBA00023125"/>
    </source>
</evidence>
<dbReference type="Gene3D" id="1.10.10.10">
    <property type="entry name" value="Winged helix-like DNA-binding domain superfamily/Winged helix DNA-binding domain"/>
    <property type="match status" value="1"/>
</dbReference>
<evidence type="ECO:0000259" key="4">
    <source>
        <dbReference type="PROSITE" id="PS51755"/>
    </source>
</evidence>
<dbReference type="InterPro" id="IPR036388">
    <property type="entry name" value="WH-like_DNA-bd_sf"/>
</dbReference>
<dbReference type="InterPro" id="IPR001867">
    <property type="entry name" value="OmpR/PhoB-type_DNA-bd"/>
</dbReference>
<dbReference type="Proteomes" id="UP000318717">
    <property type="component" value="Unassembled WGS sequence"/>
</dbReference>
<protein>
    <submittedName>
        <fullName evidence="5">Transcriptional regulator CadC</fullName>
    </submittedName>
</protein>
<feature type="domain" description="OmpR/PhoB-type" evidence="4">
    <location>
        <begin position="5"/>
        <end position="104"/>
    </location>
</feature>
<dbReference type="OrthoDB" id="6311790at2"/>
<dbReference type="RefSeq" id="WP_141344618.1">
    <property type="nucleotide sequence ID" value="NZ_BJLF01000004.1"/>
</dbReference>